<evidence type="ECO:0008006" key="3">
    <source>
        <dbReference type="Google" id="ProtNLM"/>
    </source>
</evidence>
<dbReference type="Proteomes" id="UP000008385">
    <property type="component" value="Chromosome"/>
</dbReference>
<protein>
    <recommendedName>
        <fullName evidence="3">AsmA-like C-terminal domain-containing protein</fullName>
    </recommendedName>
</protein>
<evidence type="ECO:0000313" key="1">
    <source>
        <dbReference type="EMBL" id="AEG91125.1"/>
    </source>
</evidence>
<dbReference type="PATRIC" id="fig|365046.3.peg.68"/>
<dbReference type="InterPro" id="IPR052894">
    <property type="entry name" value="AsmA-related"/>
</dbReference>
<dbReference type="PANTHER" id="PTHR30441:SF8">
    <property type="entry name" value="DUF748 DOMAIN-CONTAINING PROTEIN"/>
    <property type="match status" value="1"/>
</dbReference>
<dbReference type="STRING" id="365046.Rta_00650"/>
<evidence type="ECO:0000313" key="2">
    <source>
        <dbReference type="Proteomes" id="UP000008385"/>
    </source>
</evidence>
<dbReference type="KEGG" id="rta:Rta_00650"/>
<dbReference type="GO" id="GO:0005886">
    <property type="term" value="C:plasma membrane"/>
    <property type="evidence" value="ECO:0007669"/>
    <property type="project" value="TreeGrafter"/>
</dbReference>
<proteinExistence type="predicted"/>
<dbReference type="EMBL" id="CP000245">
    <property type="protein sequence ID" value="AEG91125.1"/>
    <property type="molecule type" value="Genomic_DNA"/>
</dbReference>
<keyword evidence="2" id="KW-1185">Reference proteome</keyword>
<gene>
    <name evidence="1" type="ordered locus">Rta_00650</name>
</gene>
<name>F5Y2F1_RAMTT</name>
<dbReference type="PANTHER" id="PTHR30441">
    <property type="entry name" value="DUF748 DOMAIN-CONTAINING PROTEIN"/>
    <property type="match status" value="1"/>
</dbReference>
<sequence>MLAMVVLLGVAVALLQRWAGSDDFRARIEREASTALRVPVKLGGLSVDLLPLPAVAVDGLQVRTQPPLTAERIEIRPSWRALLRGELEIASLLVRRAVVPQQAVSALSAAQQRKPAAQKTGAGTPPGDALALLPRRWIIEELTLVQPQRRITLDARVLLDAQRLPDAAEIRVRRGWLEGARLDLARAGRQWSLDGSVGGGSVAGKFTLDRPPAGGFLLQGNLALSGVEVSALTAPSRPLTGRMDTQTTLRAEFRDPARLADALQTQTRFTVNQAVVQGVDLAKAVRTAGTSSGGQTPLDTVAGQVVTQGPVVHLRNLVANSGLLAATGNVTVEADRSLDGRVGVDLAGGALGVPLVVGGTLDEPSVTLSRGAMIGAAVGTLAAPGPGTAAGAIAGEHLGRGLRSLLGK</sequence>
<dbReference type="AlphaFoldDB" id="F5Y2F1"/>
<accession>F5Y2F1</accession>
<dbReference type="HOGENOM" id="CLU_616678_0_0_4"/>
<organism evidence="1 2">
    <name type="scientific">Ramlibacter tataouinensis (strain ATCC BAA-407 / DSM 14655 / LMG 21543 / TTB310)</name>
    <dbReference type="NCBI Taxonomy" id="365046"/>
    <lineage>
        <taxon>Bacteria</taxon>
        <taxon>Pseudomonadati</taxon>
        <taxon>Pseudomonadota</taxon>
        <taxon>Betaproteobacteria</taxon>
        <taxon>Burkholderiales</taxon>
        <taxon>Comamonadaceae</taxon>
        <taxon>Ramlibacter</taxon>
    </lineage>
</organism>
<dbReference type="eggNOG" id="COG2982">
    <property type="taxonomic scope" value="Bacteria"/>
</dbReference>
<dbReference type="GO" id="GO:0090313">
    <property type="term" value="P:regulation of protein targeting to membrane"/>
    <property type="evidence" value="ECO:0007669"/>
    <property type="project" value="TreeGrafter"/>
</dbReference>
<reference evidence="2" key="1">
    <citation type="submission" date="2006-01" db="EMBL/GenBank/DDBJ databases">
        <title>Genome of the cyst-dividing bacterium Ramlibacter tataouinensis.</title>
        <authorList>
            <person name="Barakat M."/>
            <person name="Ortet P."/>
            <person name="De Luca G."/>
            <person name="Jourlin-Castelli C."/>
            <person name="Ansaldi M."/>
            <person name="Py B."/>
            <person name="Fichant G."/>
            <person name="Coutinho P."/>
            <person name="Voulhoux R."/>
            <person name="Bastien O."/>
            <person name="Roy S."/>
            <person name="Marechal E."/>
            <person name="Henrissat B."/>
            <person name="Quentin Y."/>
            <person name="Noirot P."/>
            <person name="Filloux A."/>
            <person name="Mejean V."/>
            <person name="DuBow M."/>
            <person name="Barras F."/>
            <person name="Heulin T."/>
        </authorList>
    </citation>
    <scope>NUCLEOTIDE SEQUENCE [LARGE SCALE GENOMIC DNA]</scope>
    <source>
        <strain evidence="2">ATCC BAA-407 / DSM 14655 / LMG 21543 / TTB310</strain>
    </source>
</reference>
<reference evidence="1 2" key="2">
    <citation type="journal article" date="2011" name="PLoS ONE">
        <title>The Cyst-Dividing Bacterium Ramlibacter tataouinensis TTB310 Genome Reveals a Well-Stocked Toolbox for Adaptation to a Desert Environment.</title>
        <authorList>
            <person name="De Luca G."/>
            <person name="Barakat M."/>
            <person name="Ortet P."/>
            <person name="Fochesato S."/>
            <person name="Jourlin-Castelli C."/>
            <person name="Ansaldi M."/>
            <person name="Py B."/>
            <person name="Fichant G."/>
            <person name="Coutinho P.M."/>
            <person name="Voulhoux R."/>
            <person name="Bastien O."/>
            <person name="Marechal E."/>
            <person name="Henrissat B."/>
            <person name="Quentin Y."/>
            <person name="Noirot P."/>
            <person name="Filloux A."/>
            <person name="Mejean V."/>
            <person name="Dubow M.S."/>
            <person name="Barras F."/>
            <person name="Barbe V."/>
            <person name="Weissenbach J."/>
            <person name="Mihalcescu I."/>
            <person name="Vermeglio A."/>
            <person name="Achouak W."/>
            <person name="Heulin T."/>
        </authorList>
    </citation>
    <scope>NUCLEOTIDE SEQUENCE [LARGE SCALE GENOMIC DNA]</scope>
    <source>
        <strain evidence="2">ATCC BAA-407 / DSM 14655 / LMG 21543 / TTB310</strain>
    </source>
</reference>